<dbReference type="Proteomes" id="UP000772812">
    <property type="component" value="Unassembled WGS sequence"/>
</dbReference>
<feature type="domain" description="Peptidase M48" evidence="8">
    <location>
        <begin position="59"/>
        <end position="240"/>
    </location>
</feature>
<feature type="repeat" description="TPR" evidence="6">
    <location>
        <begin position="372"/>
        <end position="405"/>
    </location>
</feature>
<dbReference type="CDD" id="cd07333">
    <property type="entry name" value="M48C_bepA_like"/>
    <property type="match status" value="1"/>
</dbReference>
<dbReference type="InterPro" id="IPR001915">
    <property type="entry name" value="Peptidase_M48"/>
</dbReference>
<evidence type="ECO:0000256" key="4">
    <source>
        <dbReference type="ARBA" id="ARBA00022833"/>
    </source>
</evidence>
<keyword evidence="5 7" id="KW-0482">Metalloprotease</keyword>
<evidence type="ECO:0000256" key="2">
    <source>
        <dbReference type="ARBA" id="ARBA00022723"/>
    </source>
</evidence>
<evidence type="ECO:0000313" key="9">
    <source>
        <dbReference type="EMBL" id="MBK3332229.1"/>
    </source>
</evidence>
<keyword evidence="3 7" id="KW-0378">Hydrolase</keyword>
<protein>
    <submittedName>
        <fullName evidence="9">M48 family metalloprotease</fullName>
    </submittedName>
</protein>
<dbReference type="GO" id="GO:0008237">
    <property type="term" value="F:metallopeptidase activity"/>
    <property type="evidence" value="ECO:0007669"/>
    <property type="project" value="UniProtKB-KW"/>
</dbReference>
<evidence type="ECO:0000256" key="3">
    <source>
        <dbReference type="ARBA" id="ARBA00022801"/>
    </source>
</evidence>
<keyword evidence="4 7" id="KW-0862">Zinc</keyword>
<evidence type="ECO:0000256" key="6">
    <source>
        <dbReference type="PROSITE-ProRule" id="PRU00339"/>
    </source>
</evidence>
<comment type="caution">
    <text evidence="9">The sequence shown here is derived from an EMBL/GenBank/DDBJ whole genome shotgun (WGS) entry which is preliminary data.</text>
</comment>
<evidence type="ECO:0000313" key="10">
    <source>
        <dbReference type="Proteomes" id="UP000772812"/>
    </source>
</evidence>
<dbReference type="RefSeq" id="WP_200673612.1">
    <property type="nucleotide sequence ID" value="NZ_JAACYA010000001.1"/>
</dbReference>
<dbReference type="Gene3D" id="1.25.40.10">
    <property type="entry name" value="Tetratricopeptide repeat domain"/>
    <property type="match status" value="1"/>
</dbReference>
<evidence type="ECO:0000259" key="8">
    <source>
        <dbReference type="Pfam" id="PF01435"/>
    </source>
</evidence>
<dbReference type="InterPro" id="IPR051156">
    <property type="entry name" value="Mito/Outer_Membr_Metalloprot"/>
</dbReference>
<evidence type="ECO:0000256" key="5">
    <source>
        <dbReference type="ARBA" id="ARBA00023049"/>
    </source>
</evidence>
<keyword evidence="6" id="KW-0802">TPR repeat</keyword>
<keyword evidence="2" id="KW-0479">Metal-binding</keyword>
<name>A0ABS1GH37_9AQUI</name>
<dbReference type="PANTHER" id="PTHR22726">
    <property type="entry name" value="METALLOENDOPEPTIDASE OMA1"/>
    <property type="match status" value="1"/>
</dbReference>
<comment type="similarity">
    <text evidence="7">Belongs to the peptidase M48 family.</text>
</comment>
<dbReference type="InterPro" id="IPR011990">
    <property type="entry name" value="TPR-like_helical_dom_sf"/>
</dbReference>
<dbReference type="PROSITE" id="PS50005">
    <property type="entry name" value="TPR"/>
    <property type="match status" value="2"/>
</dbReference>
<comment type="cofactor">
    <cofactor evidence="7">
        <name>Zn(2+)</name>
        <dbReference type="ChEBI" id="CHEBI:29105"/>
    </cofactor>
    <text evidence="7">Binds 1 zinc ion per subunit.</text>
</comment>
<dbReference type="Gene3D" id="3.30.2010.10">
    <property type="entry name" value="Metalloproteases ('zincins'), catalytic domain"/>
    <property type="match status" value="1"/>
</dbReference>
<keyword evidence="1 7" id="KW-0645">Protease</keyword>
<dbReference type="Pfam" id="PF01435">
    <property type="entry name" value="Peptidase_M48"/>
    <property type="match status" value="1"/>
</dbReference>
<feature type="repeat" description="TPR" evidence="6">
    <location>
        <begin position="338"/>
        <end position="371"/>
    </location>
</feature>
<accession>A0ABS1GH37</accession>
<dbReference type="PANTHER" id="PTHR22726:SF1">
    <property type="entry name" value="METALLOENDOPEPTIDASE OMA1, MITOCHONDRIAL"/>
    <property type="match status" value="1"/>
</dbReference>
<dbReference type="Pfam" id="PF13181">
    <property type="entry name" value="TPR_8"/>
    <property type="match status" value="1"/>
</dbReference>
<dbReference type="SMART" id="SM00028">
    <property type="entry name" value="TPR"/>
    <property type="match status" value="3"/>
</dbReference>
<reference evidence="9 10" key="1">
    <citation type="journal article" date="2021" name="Syst. Appl. Microbiol.">
        <title>Persephonella atlantica sp. nov.: How to adapt to physico-chemical gradients in high temperature hydrothermal habitats.</title>
        <authorList>
            <person name="Francois D.X."/>
            <person name="Godfroy A."/>
            <person name="Mathien C."/>
            <person name="Aube J."/>
            <person name="Cathalot C."/>
            <person name="Lesongeur F."/>
            <person name="L'Haridon S."/>
            <person name="Philippon X."/>
            <person name="Roussel E.G."/>
        </authorList>
    </citation>
    <scope>NUCLEOTIDE SEQUENCE [LARGE SCALE GENOMIC DNA]</scope>
    <source>
        <strain evidence="9 10">MO1340</strain>
    </source>
</reference>
<evidence type="ECO:0000256" key="7">
    <source>
        <dbReference type="RuleBase" id="RU003983"/>
    </source>
</evidence>
<proteinExistence type="inferred from homology"/>
<evidence type="ECO:0000256" key="1">
    <source>
        <dbReference type="ARBA" id="ARBA00022670"/>
    </source>
</evidence>
<sequence length="422" mass="49142">MRVLITLILALLITACSKTYDPLTGKEVYTLLPTSEEVKIGKMYVPLAIEQNDGRYPDREVQEYVSKLGREIAKHTPRKLDYRFYVVNTGVVNAFALPGGFIFVNRGLILTLDKEDELAGVLAHELAHVNARHHARFLEKIYGMNILLSVASIFAYQSRYGDVLMQFGKIGAQLLSLKWSREHETEADRFGVKFAYEAGYDPRGLLDTFYIFKKLDKVKQPEWLLTHPLPDTRIKNVKKLISHLDINRPLKEDSQQFHRIKEKLQKTKQSFDLYYKAIEKLKKNKKIAALNLLNKALQLYPNNNAALSMKAFLLLDEEQFKEGTELAVKACKLDNMFFRPHFFAGYGYFKLKNYSESIRYLERARELIPDFPDVYYFLGRDYEELDRIPEAVKNYRKALQLTDGKRGWEKDAQRRLQRLTGY</sequence>
<gene>
    <name evidence="9" type="ORF">GWK41_03995</name>
</gene>
<dbReference type="EMBL" id="JAACYA010000001">
    <property type="protein sequence ID" value="MBK3332229.1"/>
    <property type="molecule type" value="Genomic_DNA"/>
</dbReference>
<dbReference type="InterPro" id="IPR019734">
    <property type="entry name" value="TPR_rpt"/>
</dbReference>
<organism evidence="9 10">
    <name type="scientific">Persephonella atlantica</name>
    <dbReference type="NCBI Taxonomy" id="2699429"/>
    <lineage>
        <taxon>Bacteria</taxon>
        <taxon>Pseudomonadati</taxon>
        <taxon>Aquificota</taxon>
        <taxon>Aquificia</taxon>
        <taxon>Aquificales</taxon>
        <taxon>Hydrogenothermaceae</taxon>
        <taxon>Persephonella</taxon>
    </lineage>
</organism>
<dbReference type="PROSITE" id="PS51257">
    <property type="entry name" value="PROKAR_LIPOPROTEIN"/>
    <property type="match status" value="1"/>
</dbReference>
<keyword evidence="10" id="KW-1185">Reference proteome</keyword>
<dbReference type="SUPFAM" id="SSF48452">
    <property type="entry name" value="TPR-like"/>
    <property type="match status" value="1"/>
</dbReference>